<proteinExistence type="inferred from homology"/>
<evidence type="ECO:0000259" key="3">
    <source>
        <dbReference type="Pfam" id="PF05649"/>
    </source>
</evidence>
<dbReference type="Gene3D" id="3.40.390.10">
    <property type="entry name" value="Collagenase (Catalytic Domain)"/>
    <property type="match status" value="1"/>
</dbReference>
<sequence length="176" mass="19708">MTEAKVDQVGKLTMVDCGQKLIQIQADAKENCHCVTQGCVLAAVNLLNSIDTNVDPCQNFYQFACGKWKKDNPIPDEKSSHGPFNIAAKKVAQQLRTLLEDDSDGNTTNSIRFTKALYKACMDLDALVDVWRRSPCLFIRSILLRGSAYADFFMYSVLAHFSLLVCSLWAFYTASY</sequence>
<dbReference type="PANTHER" id="PTHR11733:SF239">
    <property type="entry name" value="NEPRILYSIN-11"/>
    <property type="match status" value="1"/>
</dbReference>
<keyword evidence="2" id="KW-1133">Transmembrane helix</keyword>
<name>A0A915JG33_ROMCU</name>
<accession>A0A915JG33</accession>
<dbReference type="Pfam" id="PF05649">
    <property type="entry name" value="Peptidase_M13_N"/>
    <property type="match status" value="1"/>
</dbReference>
<keyword evidence="2" id="KW-0812">Transmembrane</keyword>
<dbReference type="Proteomes" id="UP000887565">
    <property type="component" value="Unplaced"/>
</dbReference>
<dbReference type="SUPFAM" id="SSF55486">
    <property type="entry name" value="Metalloproteases ('zincins'), catalytic domain"/>
    <property type="match status" value="1"/>
</dbReference>
<organism evidence="4 5">
    <name type="scientific">Romanomermis culicivorax</name>
    <name type="common">Nematode worm</name>
    <dbReference type="NCBI Taxonomy" id="13658"/>
    <lineage>
        <taxon>Eukaryota</taxon>
        <taxon>Metazoa</taxon>
        <taxon>Ecdysozoa</taxon>
        <taxon>Nematoda</taxon>
        <taxon>Enoplea</taxon>
        <taxon>Dorylaimia</taxon>
        <taxon>Mermithida</taxon>
        <taxon>Mermithoidea</taxon>
        <taxon>Mermithidae</taxon>
        <taxon>Romanomermis</taxon>
    </lineage>
</organism>
<dbReference type="GO" id="GO:0016485">
    <property type="term" value="P:protein processing"/>
    <property type="evidence" value="ECO:0007669"/>
    <property type="project" value="TreeGrafter"/>
</dbReference>
<dbReference type="Gene3D" id="1.10.1380.10">
    <property type="entry name" value="Neutral endopeptidase , domain2"/>
    <property type="match status" value="1"/>
</dbReference>
<dbReference type="GO" id="GO:0004222">
    <property type="term" value="F:metalloendopeptidase activity"/>
    <property type="evidence" value="ECO:0007669"/>
    <property type="project" value="InterPro"/>
</dbReference>
<dbReference type="PROSITE" id="PS51885">
    <property type="entry name" value="NEPRILYSIN"/>
    <property type="match status" value="1"/>
</dbReference>
<reference evidence="5" key="1">
    <citation type="submission" date="2022-11" db="UniProtKB">
        <authorList>
            <consortium name="WormBaseParasite"/>
        </authorList>
    </citation>
    <scope>IDENTIFICATION</scope>
</reference>
<feature type="transmembrane region" description="Helical" evidence="2">
    <location>
        <begin position="152"/>
        <end position="172"/>
    </location>
</feature>
<dbReference type="InterPro" id="IPR008753">
    <property type="entry name" value="Peptidase_M13_N"/>
</dbReference>
<dbReference type="InterPro" id="IPR024079">
    <property type="entry name" value="MetalloPept_cat_dom_sf"/>
</dbReference>
<comment type="similarity">
    <text evidence="1">Belongs to the peptidase M13 family.</text>
</comment>
<evidence type="ECO:0000313" key="4">
    <source>
        <dbReference type="Proteomes" id="UP000887565"/>
    </source>
</evidence>
<dbReference type="AlphaFoldDB" id="A0A915JG33"/>
<dbReference type="InterPro" id="IPR042089">
    <property type="entry name" value="Peptidase_M13_dom_2"/>
</dbReference>
<evidence type="ECO:0000256" key="1">
    <source>
        <dbReference type="ARBA" id="ARBA00007357"/>
    </source>
</evidence>
<evidence type="ECO:0000313" key="5">
    <source>
        <dbReference type="WBParaSite" id="nRc.2.0.1.t25194-RA"/>
    </source>
</evidence>
<dbReference type="GO" id="GO:0005886">
    <property type="term" value="C:plasma membrane"/>
    <property type="evidence" value="ECO:0007669"/>
    <property type="project" value="TreeGrafter"/>
</dbReference>
<dbReference type="PANTHER" id="PTHR11733">
    <property type="entry name" value="ZINC METALLOPROTEASE FAMILY M13 NEPRILYSIN-RELATED"/>
    <property type="match status" value="1"/>
</dbReference>
<dbReference type="InterPro" id="IPR000718">
    <property type="entry name" value="Peptidase_M13"/>
</dbReference>
<keyword evidence="4" id="KW-1185">Reference proteome</keyword>
<evidence type="ECO:0000256" key="2">
    <source>
        <dbReference type="SAM" id="Phobius"/>
    </source>
</evidence>
<dbReference type="WBParaSite" id="nRc.2.0.1.t25194-RA">
    <property type="protein sequence ID" value="nRc.2.0.1.t25194-RA"/>
    <property type="gene ID" value="nRc.2.0.1.g25194"/>
</dbReference>
<keyword evidence="2" id="KW-0472">Membrane</keyword>
<protein>
    <submittedName>
        <fullName evidence="5">Peptidase M13 N-terminal domain-containing protein</fullName>
    </submittedName>
</protein>
<feature type="domain" description="Peptidase M13 N-terminal" evidence="3">
    <location>
        <begin position="56"/>
        <end position="127"/>
    </location>
</feature>